<sequence length="122" mass="13764">MNFDKILEKHGVSVTLRSATKTVVDDVYGVEKTAYTDTTIKAIFSMKTERDELKVQGYTGDGKTISGTSEVDSVCYVSPTSQAKQFDKIVYDNTTYEVVRVDKAIFQGNVIYLKLFLKRIEE</sequence>
<evidence type="ECO:0000313" key="1">
    <source>
        <dbReference type="EMBL" id="XAT63518.1"/>
    </source>
</evidence>
<dbReference type="EMBL" id="CP087714">
    <property type="protein sequence ID" value="XAT63518.1"/>
    <property type="molecule type" value="Genomic_DNA"/>
</dbReference>
<proteinExistence type="predicted"/>
<evidence type="ECO:0008006" key="3">
    <source>
        <dbReference type="Google" id="ProtNLM"/>
    </source>
</evidence>
<name>A0ABZ3H1V1_GEOAI</name>
<organism evidence="1 2">
    <name type="scientific">Geoglobus acetivorans</name>
    <dbReference type="NCBI Taxonomy" id="565033"/>
    <lineage>
        <taxon>Archaea</taxon>
        <taxon>Methanobacteriati</taxon>
        <taxon>Methanobacteriota</taxon>
        <taxon>Archaeoglobi</taxon>
        <taxon>Archaeoglobales</taxon>
        <taxon>Archaeoglobaceae</taxon>
        <taxon>Geoglobus</taxon>
    </lineage>
</organism>
<dbReference type="RefSeq" id="WP_193807376.1">
    <property type="nucleotide sequence ID" value="NZ_CP087714.1"/>
</dbReference>
<keyword evidence="2" id="KW-1185">Reference proteome</keyword>
<accession>A0ABZ3H1V1</accession>
<evidence type="ECO:0000313" key="2">
    <source>
        <dbReference type="Proteomes" id="UP001492541"/>
    </source>
</evidence>
<dbReference type="GeneID" id="90449969"/>
<gene>
    <name evidence="1" type="ORF">LPQ35_09705</name>
</gene>
<protein>
    <recommendedName>
        <fullName evidence="3">Phage head-tail adaptor</fullName>
    </recommendedName>
</protein>
<dbReference type="Proteomes" id="UP001492541">
    <property type="component" value="Chromosome"/>
</dbReference>
<reference evidence="1 2" key="1">
    <citation type="submission" date="2021-11" db="EMBL/GenBank/DDBJ databases">
        <title>Whole genome of Geoglobus acetivorans.</title>
        <authorList>
            <person name="Liu D."/>
        </authorList>
    </citation>
    <scope>NUCLEOTIDE SEQUENCE [LARGE SCALE GENOMIC DNA]</scope>
    <source>
        <strain evidence="1 2">SBH6</strain>
    </source>
</reference>